<keyword evidence="1" id="KW-0245">EGF-like domain</keyword>
<reference evidence="5 6" key="1">
    <citation type="journal article" date="2014" name="PLoS Genet.">
        <title>The Genome of Spironucleus salmonicida Highlights a Fish Pathogen Adapted to Fluctuating Environments.</title>
        <authorList>
            <person name="Xu F."/>
            <person name="Jerlstrom-Hultqvist J."/>
            <person name="Einarsson E."/>
            <person name="Astvaldsson A."/>
            <person name="Svard S.G."/>
            <person name="Andersson J.O."/>
        </authorList>
    </citation>
    <scope>NUCLEOTIDE SEQUENCE</scope>
    <source>
        <strain evidence="6">ATCC 50377</strain>
    </source>
</reference>
<evidence type="ECO:0000256" key="3">
    <source>
        <dbReference type="SAM" id="Phobius"/>
    </source>
</evidence>
<dbReference type="OrthoDB" id="442731at2759"/>
<dbReference type="EMBL" id="AUWU02000007">
    <property type="protein sequence ID" value="KAH0570805.1"/>
    <property type="molecule type" value="Genomic_DNA"/>
</dbReference>
<proteinExistence type="predicted"/>
<gene>
    <name evidence="5" type="ORF">SS50377_16519</name>
    <name evidence="6" type="ORF">SS50377_27095</name>
</gene>
<dbReference type="EMBL" id="KI546134">
    <property type="protein sequence ID" value="EST43778.1"/>
    <property type="molecule type" value="Genomic_DNA"/>
</dbReference>
<organism evidence="5">
    <name type="scientific">Spironucleus salmonicida</name>
    <dbReference type="NCBI Taxonomy" id="348837"/>
    <lineage>
        <taxon>Eukaryota</taxon>
        <taxon>Metamonada</taxon>
        <taxon>Diplomonadida</taxon>
        <taxon>Hexamitidae</taxon>
        <taxon>Hexamitinae</taxon>
        <taxon>Spironucleus</taxon>
    </lineage>
</organism>
<keyword evidence="3" id="KW-0812">Transmembrane</keyword>
<reference evidence="6" key="2">
    <citation type="submission" date="2020-12" db="EMBL/GenBank/DDBJ databases">
        <title>New Spironucleus salmonicida genome in near-complete chromosomes.</title>
        <authorList>
            <person name="Xu F."/>
            <person name="Kurt Z."/>
            <person name="Jimenez-Gonzalez A."/>
            <person name="Astvaldsson A."/>
            <person name="Andersson J.O."/>
            <person name="Svard S.G."/>
        </authorList>
    </citation>
    <scope>NUCLEOTIDE SEQUENCE</scope>
    <source>
        <strain evidence="6">ATCC 50377</strain>
    </source>
</reference>
<evidence type="ECO:0000313" key="6">
    <source>
        <dbReference type="EMBL" id="KAH0570805.1"/>
    </source>
</evidence>
<keyword evidence="3" id="KW-0472">Membrane</keyword>
<dbReference type="VEuPathDB" id="GiardiaDB:SS50377_27095"/>
<sequence>MDCGQQEILINDTCLIDTCDQNCHDNGQCVQSTENPIYAVCKCNPGYDFTKACAICARFPHSILQDQKCYPANCGNESCYPNGICKLVNEAFVCRCESGMDAKAFCKSCPAGTKLGDSGACEVATEAMPEGSIIGLCVSVCVIAGAIVGVVAYRVIKHKQGQKQKAETEKTPLVGEGSAEKSQSA</sequence>
<keyword evidence="1" id="KW-1015">Disulfide bond</keyword>
<keyword evidence="7" id="KW-1185">Reference proteome</keyword>
<name>V6LHK2_9EUKA</name>
<evidence type="ECO:0000256" key="2">
    <source>
        <dbReference type="SAM" id="MobiDB-lite"/>
    </source>
</evidence>
<dbReference type="Proteomes" id="UP000018208">
    <property type="component" value="Unassembled WGS sequence"/>
</dbReference>
<feature type="transmembrane region" description="Helical" evidence="3">
    <location>
        <begin position="133"/>
        <end position="156"/>
    </location>
</feature>
<feature type="region of interest" description="Disordered" evidence="2">
    <location>
        <begin position="162"/>
        <end position="185"/>
    </location>
</feature>
<protein>
    <submittedName>
        <fullName evidence="5">Cysteine-rich membrane protein 2</fullName>
    </submittedName>
</protein>
<dbReference type="InterPro" id="IPR000742">
    <property type="entry name" value="EGF"/>
</dbReference>
<evidence type="ECO:0000259" key="4">
    <source>
        <dbReference type="PROSITE" id="PS50026"/>
    </source>
</evidence>
<evidence type="ECO:0000256" key="1">
    <source>
        <dbReference type="PROSITE-ProRule" id="PRU00076"/>
    </source>
</evidence>
<comment type="caution">
    <text evidence="1">Lacks conserved residue(s) required for the propagation of feature annotation.</text>
</comment>
<feature type="domain" description="EGF-like" evidence="4">
    <location>
        <begin position="15"/>
        <end position="54"/>
    </location>
</feature>
<evidence type="ECO:0000313" key="7">
    <source>
        <dbReference type="Proteomes" id="UP000018208"/>
    </source>
</evidence>
<dbReference type="PROSITE" id="PS50026">
    <property type="entry name" value="EGF_3"/>
    <property type="match status" value="1"/>
</dbReference>
<dbReference type="AlphaFoldDB" id="V6LHK2"/>
<feature type="disulfide bond" evidence="1">
    <location>
        <begin position="19"/>
        <end position="29"/>
    </location>
</feature>
<evidence type="ECO:0000313" key="5">
    <source>
        <dbReference type="EMBL" id="EST43778.1"/>
    </source>
</evidence>
<accession>V6LHK2</accession>
<keyword evidence="3" id="KW-1133">Transmembrane helix</keyword>